<evidence type="ECO:0000256" key="2">
    <source>
        <dbReference type="ARBA" id="ARBA00022723"/>
    </source>
</evidence>
<dbReference type="Pfam" id="PF00067">
    <property type="entry name" value="p450"/>
    <property type="match status" value="1"/>
</dbReference>
<name>A0AAD9S5S5_PHOAM</name>
<evidence type="ECO:0000256" key="4">
    <source>
        <dbReference type="ARBA" id="ARBA00023004"/>
    </source>
</evidence>
<evidence type="ECO:0000256" key="3">
    <source>
        <dbReference type="ARBA" id="ARBA00023002"/>
    </source>
</evidence>
<evidence type="ECO:0000256" key="1">
    <source>
        <dbReference type="ARBA" id="ARBA00010617"/>
    </source>
</evidence>
<evidence type="ECO:0000256" key="7">
    <source>
        <dbReference type="RuleBase" id="RU000461"/>
    </source>
</evidence>
<dbReference type="PANTHER" id="PTHR46300:SF2">
    <property type="entry name" value="CYTOCHROME P450 MONOOXYGENASE ALNH-RELATED"/>
    <property type="match status" value="1"/>
</dbReference>
<keyword evidence="9" id="KW-1185">Reference proteome</keyword>
<dbReference type="Proteomes" id="UP001265746">
    <property type="component" value="Unassembled WGS sequence"/>
</dbReference>
<evidence type="ECO:0000313" key="8">
    <source>
        <dbReference type="EMBL" id="KAK2598866.1"/>
    </source>
</evidence>
<comment type="cofactor">
    <cofactor evidence="6">
        <name>heme</name>
        <dbReference type="ChEBI" id="CHEBI:30413"/>
    </cofactor>
</comment>
<evidence type="ECO:0000313" key="9">
    <source>
        <dbReference type="Proteomes" id="UP001265746"/>
    </source>
</evidence>
<dbReference type="InterPro" id="IPR036396">
    <property type="entry name" value="Cyt_P450_sf"/>
</dbReference>
<keyword evidence="5 7" id="KW-0503">Monooxygenase</keyword>
<dbReference type="GO" id="GO:0004497">
    <property type="term" value="F:monooxygenase activity"/>
    <property type="evidence" value="ECO:0007669"/>
    <property type="project" value="UniProtKB-KW"/>
</dbReference>
<dbReference type="PROSITE" id="PS00086">
    <property type="entry name" value="CYTOCHROME_P450"/>
    <property type="match status" value="1"/>
</dbReference>
<dbReference type="InterPro" id="IPR017972">
    <property type="entry name" value="Cyt_P450_CS"/>
</dbReference>
<evidence type="ECO:0000256" key="6">
    <source>
        <dbReference type="PIRSR" id="PIRSR602401-1"/>
    </source>
</evidence>
<evidence type="ECO:0000256" key="5">
    <source>
        <dbReference type="ARBA" id="ARBA00023033"/>
    </source>
</evidence>
<dbReference type="SUPFAM" id="SSF48264">
    <property type="entry name" value="Cytochrome P450"/>
    <property type="match status" value="1"/>
</dbReference>
<sequence length="424" mass="49015">MCNDEVWRRQRKIYHLRLNVKSADRYLPYQTFDSLQLVQELLDRPDDFVEHVQRYTASISTAMLYGWRTPKTGTGYVTDLLTWMEVTSEALNFNLVDFYPFLRRPYDIIPHWLLPSKRKLYELRKLEDRVFFDLLYRAKANLAAGNAHPSVIRDMLEDKDDDRLDDRQIANNAAHGFGAAMDTSANTIIGFIKAMVLFPHVQTRAQEELDSVVGIYRLPLWEDRPNLPYIRGVVEETLRWAPSPISGAVPHAAKEDDTYRGKAIPQGSIVMMNIWSLNHDRFENPRDFDPRRLDPAITLTENNAISQDSSRRLHFTFGAGRRVCPGFHVAERNLFMAISRMLWTFNIEQKRDVYGNLKSVDRDAVYPENGLIIRPADFECTISPRDTMRKTLISKAWKEAEKNLDSEGNFTQDFIDASFGDGLA</sequence>
<proteinExistence type="inferred from homology"/>
<organism evidence="8 9">
    <name type="scientific">Phomopsis amygdali</name>
    <name type="common">Fusicoccum amygdali</name>
    <dbReference type="NCBI Taxonomy" id="1214568"/>
    <lineage>
        <taxon>Eukaryota</taxon>
        <taxon>Fungi</taxon>
        <taxon>Dikarya</taxon>
        <taxon>Ascomycota</taxon>
        <taxon>Pezizomycotina</taxon>
        <taxon>Sordariomycetes</taxon>
        <taxon>Sordariomycetidae</taxon>
        <taxon>Diaporthales</taxon>
        <taxon>Diaporthaceae</taxon>
        <taxon>Diaporthe</taxon>
    </lineage>
</organism>
<dbReference type="GO" id="GO:0016705">
    <property type="term" value="F:oxidoreductase activity, acting on paired donors, with incorporation or reduction of molecular oxygen"/>
    <property type="evidence" value="ECO:0007669"/>
    <property type="project" value="InterPro"/>
</dbReference>
<dbReference type="InterPro" id="IPR002401">
    <property type="entry name" value="Cyt_P450_E_grp-I"/>
</dbReference>
<dbReference type="EMBL" id="JAUJFL010000008">
    <property type="protein sequence ID" value="KAK2598866.1"/>
    <property type="molecule type" value="Genomic_DNA"/>
</dbReference>
<keyword evidence="2 6" id="KW-0479">Metal-binding</keyword>
<protein>
    <recommendedName>
        <fullName evidence="10">Cytochrome P450</fullName>
    </recommendedName>
</protein>
<dbReference type="PRINTS" id="PR00463">
    <property type="entry name" value="EP450I"/>
</dbReference>
<dbReference type="InterPro" id="IPR001128">
    <property type="entry name" value="Cyt_P450"/>
</dbReference>
<comment type="caution">
    <text evidence="8">The sequence shown here is derived from an EMBL/GenBank/DDBJ whole genome shotgun (WGS) entry which is preliminary data.</text>
</comment>
<keyword evidence="4 6" id="KW-0408">Iron</keyword>
<evidence type="ECO:0008006" key="10">
    <source>
        <dbReference type="Google" id="ProtNLM"/>
    </source>
</evidence>
<dbReference type="InterPro" id="IPR050364">
    <property type="entry name" value="Cytochrome_P450_fung"/>
</dbReference>
<dbReference type="AlphaFoldDB" id="A0AAD9S5S5"/>
<dbReference type="GO" id="GO:0020037">
    <property type="term" value="F:heme binding"/>
    <property type="evidence" value="ECO:0007669"/>
    <property type="project" value="InterPro"/>
</dbReference>
<keyword evidence="6 7" id="KW-0349">Heme</keyword>
<comment type="similarity">
    <text evidence="1 7">Belongs to the cytochrome P450 family.</text>
</comment>
<accession>A0AAD9S5S5</accession>
<reference evidence="8" key="1">
    <citation type="submission" date="2023-06" db="EMBL/GenBank/DDBJ databases">
        <authorList>
            <person name="Noh H."/>
        </authorList>
    </citation>
    <scope>NUCLEOTIDE SEQUENCE</scope>
    <source>
        <strain evidence="8">DUCC20226</strain>
    </source>
</reference>
<feature type="binding site" description="axial binding residue" evidence="6">
    <location>
        <position position="324"/>
    </location>
    <ligand>
        <name>heme</name>
        <dbReference type="ChEBI" id="CHEBI:30413"/>
    </ligand>
    <ligandPart>
        <name>Fe</name>
        <dbReference type="ChEBI" id="CHEBI:18248"/>
    </ligandPart>
</feature>
<dbReference type="GO" id="GO:0005506">
    <property type="term" value="F:iron ion binding"/>
    <property type="evidence" value="ECO:0007669"/>
    <property type="project" value="InterPro"/>
</dbReference>
<dbReference type="Gene3D" id="1.10.630.10">
    <property type="entry name" value="Cytochrome P450"/>
    <property type="match status" value="1"/>
</dbReference>
<gene>
    <name evidence="8" type="ORF">N8I77_012248</name>
</gene>
<dbReference type="PANTHER" id="PTHR46300">
    <property type="entry name" value="P450, PUTATIVE (EUROFUNG)-RELATED-RELATED"/>
    <property type="match status" value="1"/>
</dbReference>
<keyword evidence="3 7" id="KW-0560">Oxidoreductase</keyword>